<dbReference type="Pfam" id="PF10334">
    <property type="entry name" value="BRE4"/>
    <property type="match status" value="1"/>
</dbReference>
<comment type="subcellular location">
    <subcellularLocation>
        <location evidence="1">Membrane</location>
        <topology evidence="1">Multi-pass membrane protein</topology>
    </subcellularLocation>
</comment>
<protein>
    <submittedName>
        <fullName evidence="8">Brefeldin A-sensitivity 4 protein</fullName>
    </submittedName>
</protein>
<feature type="transmembrane region" description="Helical" evidence="5">
    <location>
        <begin position="170"/>
        <end position="189"/>
    </location>
</feature>
<feature type="transmembrane region" description="Helical" evidence="5">
    <location>
        <begin position="683"/>
        <end position="701"/>
    </location>
</feature>
<keyword evidence="9" id="KW-1185">Reference proteome</keyword>
<feature type="transmembrane region" description="Helical" evidence="5">
    <location>
        <begin position="94"/>
        <end position="113"/>
    </location>
</feature>
<dbReference type="PRINTS" id="PR02047">
    <property type="entry name" value="BREFELDNASP4"/>
</dbReference>
<dbReference type="PANTHER" id="PTHR47804:SF3">
    <property type="entry name" value="PROTEIN BRE4"/>
    <property type="match status" value="1"/>
</dbReference>
<feature type="domain" description="Integral membrane bound transporter" evidence="7">
    <location>
        <begin position="629"/>
        <end position="735"/>
    </location>
</feature>
<evidence type="ECO:0000256" key="3">
    <source>
        <dbReference type="ARBA" id="ARBA00022989"/>
    </source>
</evidence>
<feature type="transmembrane region" description="Helical" evidence="5">
    <location>
        <begin position="708"/>
        <end position="725"/>
    </location>
</feature>
<proteinExistence type="predicted"/>
<feature type="transmembrane region" description="Helical" evidence="5">
    <location>
        <begin position="737"/>
        <end position="758"/>
    </location>
</feature>
<dbReference type="GO" id="GO:0016020">
    <property type="term" value="C:membrane"/>
    <property type="evidence" value="ECO:0007669"/>
    <property type="project" value="UniProtKB-SubCell"/>
</dbReference>
<name>A0AA38VX25_9PEZI</name>
<dbReference type="InterPro" id="IPR023244">
    <property type="entry name" value="Brefeldin_A-sensitivity_4"/>
</dbReference>
<dbReference type="InterPro" id="IPR049453">
    <property type="entry name" value="Memb_transporter_dom"/>
</dbReference>
<evidence type="ECO:0000256" key="4">
    <source>
        <dbReference type="ARBA" id="ARBA00023136"/>
    </source>
</evidence>
<feature type="transmembrane region" description="Helical" evidence="5">
    <location>
        <begin position="196"/>
        <end position="213"/>
    </location>
</feature>
<evidence type="ECO:0000313" key="8">
    <source>
        <dbReference type="EMBL" id="KAJ9151173.1"/>
    </source>
</evidence>
<comment type="caution">
    <text evidence="8">The sequence shown here is derived from an EMBL/GenBank/DDBJ whole genome shotgun (WGS) entry which is preliminary data.</text>
</comment>
<dbReference type="InterPro" id="IPR018820">
    <property type="entry name" value="BRE4-related_DUF2421"/>
</dbReference>
<gene>
    <name evidence="8" type="ORF">NKR23_g3070</name>
</gene>
<sequence>MSAEEQLQSMIGDEDDLDLDTYGLAEFRDGFFDALFLKPRDVDLDGLMQHAETTLPASLLRSHPLSWTHLWHATKGIVRRVTTTASGIRLVKSFIAVFAAYIMCLIPSVRAWLGRYSYILVVSCIIDHPARTFGAQLDGVLSTMSGTALGLGWGALSLWVSTSTSPARNGYGGILAMFLCLLTAAIAFVRSHFIRFYQLVLCAGIAVIFASLVETGESVIWVKLRYFGVPWALGQAICMIINVVFFPDVGARALALAFHKANSVMLDGLVIPNPEPMAVRRLLAHTFVSLTQAYRDFAIDVSITRVAPPDTYELRNLMQAVIRSLLALKTETHLFDLHESAGRYNQSGAEDDDPYGLGLTRTRSSTKIPVYISPAEEKAVRVVCQKLADPTRELLNSMRDSLTTADAVLMHLLGYRAYHGTDDLATRLRTSSNRIRQGMNDFDDAETPLFAGDLLPKTYSTLPGVVELFVFCRPVRQAADAVERLMLKIGQMQESHPSLPRLRLPSYPVSKSLNRLNAQVRHDRGGITAGSYYKTFAEIARSLQGIMSTEHYPLPQDEFEMDNTDTQHAHATMEAEMDEEPRSGQEKFRYKAWKVLHSLQGYETKYSFKCVLVVILLSVPAWLSQSRDWWNRYESWWSVVMAWVMMHPRVGGNFQDLMARALTAVLGAVWSGLGYAAGNGNPYVMGVFAAIYFLPMLYRFTQSRHARSGVVGCLSFAVVSLSLVTADGAVSTVRMTWSTGLAFVVGVVAAVLINWLLWPFVARHELGKAISSMLFFLSIYYRRIVAKYVYYEEGENPTAEDIKRSEILERRIREGFVRIRQLMELTLHEIRLRAPFDVRPYSALADACERFFEYLVEVRQASLFFQPNFVGDEEIAARVLTYRRDAVASILSNLYVLAGALRAGRKVPRYLPSAAAARKRLLDKMSELEVHLENIQRRVYNSPSAPGKKWAQIYQYSFNESLTGCVAQLEELERYTKLIVGEQRFDFTVKDEDSDTA</sequence>
<evidence type="ECO:0000256" key="2">
    <source>
        <dbReference type="ARBA" id="ARBA00022692"/>
    </source>
</evidence>
<reference evidence="8" key="1">
    <citation type="submission" date="2022-07" db="EMBL/GenBank/DDBJ databases">
        <title>Fungi with potential for degradation of polypropylene.</title>
        <authorList>
            <person name="Gostincar C."/>
        </authorList>
    </citation>
    <scope>NUCLEOTIDE SEQUENCE</scope>
    <source>
        <strain evidence="8">EXF-13308</strain>
    </source>
</reference>
<keyword evidence="2 5" id="KW-0812">Transmembrane</keyword>
<evidence type="ECO:0000256" key="5">
    <source>
        <dbReference type="SAM" id="Phobius"/>
    </source>
</evidence>
<keyword evidence="4 5" id="KW-0472">Membrane</keyword>
<dbReference type="Pfam" id="PF13515">
    <property type="entry name" value="FUSC_2"/>
    <property type="match status" value="1"/>
</dbReference>
<accession>A0AA38VX25</accession>
<evidence type="ECO:0000313" key="9">
    <source>
        <dbReference type="Proteomes" id="UP001174694"/>
    </source>
</evidence>
<dbReference type="InterPro" id="IPR052430">
    <property type="entry name" value="IVT-Associated"/>
</dbReference>
<dbReference type="Proteomes" id="UP001174694">
    <property type="component" value="Unassembled WGS sequence"/>
</dbReference>
<organism evidence="8 9">
    <name type="scientific">Pleurostoma richardsiae</name>
    <dbReference type="NCBI Taxonomy" id="41990"/>
    <lineage>
        <taxon>Eukaryota</taxon>
        <taxon>Fungi</taxon>
        <taxon>Dikarya</taxon>
        <taxon>Ascomycota</taxon>
        <taxon>Pezizomycotina</taxon>
        <taxon>Sordariomycetes</taxon>
        <taxon>Sordariomycetidae</taxon>
        <taxon>Calosphaeriales</taxon>
        <taxon>Pleurostomataceae</taxon>
        <taxon>Pleurostoma</taxon>
    </lineage>
</organism>
<feature type="transmembrane region" description="Helical" evidence="5">
    <location>
        <begin position="233"/>
        <end position="255"/>
    </location>
</feature>
<evidence type="ECO:0000259" key="6">
    <source>
        <dbReference type="Pfam" id="PF10334"/>
    </source>
</evidence>
<feature type="domain" description="DUF2421" evidence="6">
    <location>
        <begin position="768"/>
        <end position="917"/>
    </location>
</feature>
<evidence type="ECO:0000256" key="1">
    <source>
        <dbReference type="ARBA" id="ARBA00004141"/>
    </source>
</evidence>
<evidence type="ECO:0000259" key="7">
    <source>
        <dbReference type="Pfam" id="PF13515"/>
    </source>
</evidence>
<dbReference type="EMBL" id="JANBVO010000006">
    <property type="protein sequence ID" value="KAJ9151173.1"/>
    <property type="molecule type" value="Genomic_DNA"/>
</dbReference>
<dbReference type="PANTHER" id="PTHR47804">
    <property type="entry name" value="60S RIBOSOMAL PROTEIN L19"/>
    <property type="match status" value="1"/>
</dbReference>
<dbReference type="AlphaFoldDB" id="A0AA38VX25"/>
<keyword evidence="3 5" id="KW-1133">Transmembrane helix</keyword>